<dbReference type="PANTHER" id="PTHR10845">
    <property type="entry name" value="REGULATOR OF G PROTEIN SIGNALING"/>
    <property type="match status" value="1"/>
</dbReference>
<dbReference type="Proteomes" id="UP000593567">
    <property type="component" value="Unassembled WGS sequence"/>
</dbReference>
<evidence type="ECO:0000259" key="1">
    <source>
        <dbReference type="PROSITE" id="PS50132"/>
    </source>
</evidence>
<dbReference type="InterPro" id="IPR044926">
    <property type="entry name" value="RGS_subdomain_2"/>
</dbReference>
<accession>A0A7J7K6J5</accession>
<dbReference type="SUPFAM" id="SSF48097">
    <property type="entry name" value="Regulator of G-protein signaling, RGS"/>
    <property type="match status" value="1"/>
</dbReference>
<dbReference type="EMBL" id="VXIV02001122">
    <property type="protein sequence ID" value="KAF6034240.1"/>
    <property type="molecule type" value="Genomic_DNA"/>
</dbReference>
<organism evidence="3 4">
    <name type="scientific">Bugula neritina</name>
    <name type="common">Brown bryozoan</name>
    <name type="synonym">Sertularia neritina</name>
    <dbReference type="NCBI Taxonomy" id="10212"/>
    <lineage>
        <taxon>Eukaryota</taxon>
        <taxon>Metazoa</taxon>
        <taxon>Spiralia</taxon>
        <taxon>Lophotrochozoa</taxon>
        <taxon>Bryozoa</taxon>
        <taxon>Gymnolaemata</taxon>
        <taxon>Cheilostomatida</taxon>
        <taxon>Flustrina</taxon>
        <taxon>Buguloidea</taxon>
        <taxon>Bugulidae</taxon>
        <taxon>Bugula</taxon>
    </lineage>
</organism>
<evidence type="ECO:0000313" key="2">
    <source>
        <dbReference type="EMBL" id="KAF6033776.1"/>
    </source>
</evidence>
<reference evidence="3 4" key="1">
    <citation type="submission" date="2019-09" db="EMBL/GenBank/DDBJ databases">
        <authorList>
            <person name="Raiko M."/>
            <person name="Komissarov A."/>
            <person name="Rhodes A."/>
            <person name="Kliver S."/>
            <person name="Lim-Fong G."/>
            <person name="Kwan J."/>
            <person name="O'Brien S.J."/>
            <person name="Lopez J.V."/>
        </authorList>
    </citation>
    <scope>NUCLEOTIDE SEQUENCE [LARGE SCALE GENOMIC DNA]</scope>
    <source>
        <strain evidence="3">Kwan_BN1</strain>
    </source>
</reference>
<feature type="domain" description="RGS" evidence="1">
    <location>
        <begin position="16"/>
        <end position="132"/>
    </location>
</feature>
<evidence type="ECO:0000313" key="3">
    <source>
        <dbReference type="EMBL" id="KAF6034240.1"/>
    </source>
</evidence>
<keyword evidence="4" id="KW-1185">Reference proteome</keyword>
<dbReference type="OrthoDB" id="10266999at2759"/>
<protein>
    <submittedName>
        <fullName evidence="3">RGS17</fullName>
    </submittedName>
</protein>
<dbReference type="AlphaFoldDB" id="A0A7J7K6J5"/>
<dbReference type="SMART" id="SM00315">
    <property type="entry name" value="RGS"/>
    <property type="match status" value="1"/>
</dbReference>
<comment type="caution">
    <text evidence="3">The sequence shown here is derived from an EMBL/GenBank/DDBJ whole genome shotgun (WGS) entry which is preliminary data.</text>
</comment>
<name>A0A7J7K6J5_BUGNE</name>
<dbReference type="FunFam" id="1.10.167.10:FF:000001">
    <property type="entry name" value="Putative regulator of g-protein signaling 12"/>
    <property type="match status" value="1"/>
</dbReference>
<dbReference type="PANTHER" id="PTHR10845:SF192">
    <property type="entry name" value="DOUBLE HIT, ISOFORM B"/>
    <property type="match status" value="1"/>
</dbReference>
<reference evidence="3 4" key="2">
    <citation type="submission" date="2020-06" db="EMBL/GenBank/DDBJ databases">
        <title>Draft genome of Bugula neritina, a colonial animal packing powerful symbionts and potential medicines.</title>
        <authorList>
            <person name="Rayko M."/>
        </authorList>
    </citation>
    <scope>NUCLEOTIDE SEQUENCE [LARGE SCALE GENOMIC DNA]</scope>
    <source>
        <strain evidence="3">Kwan_BN1</strain>
    </source>
</reference>
<dbReference type="InterPro" id="IPR016137">
    <property type="entry name" value="RGS"/>
</dbReference>
<dbReference type="PROSITE" id="PS50132">
    <property type="entry name" value="RGS"/>
    <property type="match status" value="1"/>
</dbReference>
<dbReference type="Gene3D" id="1.10.167.10">
    <property type="entry name" value="Regulator of G-protein Signalling 4, domain 2"/>
    <property type="match status" value="1"/>
</dbReference>
<dbReference type="EMBL" id="VXIV02001241">
    <property type="protein sequence ID" value="KAF6033776.1"/>
    <property type="molecule type" value="Genomic_DNA"/>
</dbReference>
<dbReference type="PRINTS" id="PR01301">
    <property type="entry name" value="RGSPROTEIN"/>
</dbReference>
<dbReference type="InterPro" id="IPR036305">
    <property type="entry name" value="RGS_sf"/>
</dbReference>
<gene>
    <name evidence="3" type="ORF">EB796_007455</name>
    <name evidence="2" type="ORF">EB796_007919</name>
</gene>
<dbReference type="Pfam" id="PF00615">
    <property type="entry name" value="RGS"/>
    <property type="match status" value="1"/>
</dbReference>
<evidence type="ECO:0000313" key="4">
    <source>
        <dbReference type="Proteomes" id="UP000593567"/>
    </source>
</evidence>
<proteinExistence type="predicted"/>
<sequence length="141" mass="17136">MKSRYNVEEVIEWGKSFNSLLASKDGRELFRIFLKKEFSQENILFYEACEELDLLVDEQEIFEKTRLIYEDYVSTLADREVSLDSVIRDEIQVRMINPSKDMFKSAREHIYNLMMRDSYPRFKNSEIYRKTLDDCRQYIER</sequence>